<protein>
    <submittedName>
        <fullName evidence="1">Uncharacterized protein</fullName>
    </submittedName>
</protein>
<dbReference type="AlphaFoldDB" id="A0A4T9T9I5"/>
<reference evidence="1 2" key="1">
    <citation type="submission" date="2019-04" db="EMBL/GenBank/DDBJ databases">
        <title>Microbes associate with the intestines of laboratory mice.</title>
        <authorList>
            <person name="Navarre W."/>
            <person name="Wong E."/>
            <person name="Huang K.C."/>
            <person name="Tropini C."/>
            <person name="Ng K."/>
            <person name="Yu B."/>
        </authorList>
    </citation>
    <scope>NUCLEOTIDE SEQUENCE [LARGE SCALE GENOMIC DNA]</scope>
    <source>
        <strain evidence="1 2">NM48_B13</strain>
    </source>
</reference>
<comment type="caution">
    <text evidence="1">The sequence shown here is derived from an EMBL/GenBank/DDBJ whole genome shotgun (WGS) entry which is preliminary data.</text>
</comment>
<gene>
    <name evidence="1" type="ORF">E5982_04755</name>
</gene>
<keyword evidence="2" id="KW-1185">Reference proteome</keyword>
<evidence type="ECO:0000313" key="2">
    <source>
        <dbReference type="Proteomes" id="UP000309454"/>
    </source>
</evidence>
<dbReference type="OrthoDB" id="3174987at2"/>
<dbReference type="RefSeq" id="WP_136845628.1">
    <property type="nucleotide sequence ID" value="NZ_CAOKAH010000026.1"/>
</dbReference>
<proteinExistence type="predicted"/>
<evidence type="ECO:0000313" key="1">
    <source>
        <dbReference type="EMBL" id="TJW11511.1"/>
    </source>
</evidence>
<dbReference type="EMBL" id="SSTM01000002">
    <property type="protein sequence ID" value="TJW11511.1"/>
    <property type="molecule type" value="Genomic_DNA"/>
</dbReference>
<dbReference type="Proteomes" id="UP000309454">
    <property type="component" value="Unassembled WGS sequence"/>
</dbReference>
<accession>A0A4T9T9I5</accession>
<organism evidence="1 2">
    <name type="scientific">Parvibacter caecicola</name>
    <dbReference type="NCBI Taxonomy" id="747645"/>
    <lineage>
        <taxon>Bacteria</taxon>
        <taxon>Bacillati</taxon>
        <taxon>Actinomycetota</taxon>
        <taxon>Coriobacteriia</taxon>
        <taxon>Coriobacteriales</taxon>
        <taxon>Coriobacteriaceae</taxon>
        <taxon>Parvibacter</taxon>
    </lineage>
</organism>
<name>A0A4T9T9I5_9ACTN</name>
<sequence>MFQNIAFNDSADAAYCEKLAQRFVNMGIAQKASQNAVATLAEKSAVPDFIPCAATPSMFPAAKATPAPAAFAEDLAFQA</sequence>